<evidence type="ECO:0000313" key="6">
    <source>
        <dbReference type="Proteomes" id="UP000235786"/>
    </source>
</evidence>
<dbReference type="Pfam" id="PF08240">
    <property type="entry name" value="ADH_N"/>
    <property type="match status" value="1"/>
</dbReference>
<evidence type="ECO:0000313" key="5">
    <source>
        <dbReference type="EMBL" id="PMD28858.1"/>
    </source>
</evidence>
<dbReference type="SUPFAM" id="SSF51735">
    <property type="entry name" value="NAD(P)-binding Rossmann-fold domains"/>
    <property type="match status" value="1"/>
</dbReference>
<dbReference type="STRING" id="1149755.A0A2J6QRH1"/>
<dbReference type="InterPro" id="IPR011032">
    <property type="entry name" value="GroES-like_sf"/>
</dbReference>
<dbReference type="PROSITE" id="PS00065">
    <property type="entry name" value="D_2_HYDROXYACID_DH_1"/>
    <property type="match status" value="1"/>
</dbReference>
<dbReference type="OrthoDB" id="1879366at2759"/>
<dbReference type="AlphaFoldDB" id="A0A2J6QRH1"/>
<dbReference type="Gene3D" id="3.40.50.720">
    <property type="entry name" value="NAD(P)-binding Rossmann-like Domain"/>
    <property type="match status" value="1"/>
</dbReference>
<protein>
    <submittedName>
        <fullName evidence="5">NADP-dependent alcohol dehydrogenase</fullName>
    </submittedName>
</protein>
<dbReference type="Gene3D" id="3.90.180.10">
    <property type="entry name" value="Medium-chain alcohol dehydrogenases, catalytic domain"/>
    <property type="match status" value="2"/>
</dbReference>
<name>A0A2J6QRH1_HYAVF</name>
<evidence type="ECO:0000259" key="4">
    <source>
        <dbReference type="Pfam" id="PF08240"/>
    </source>
</evidence>
<evidence type="ECO:0000256" key="3">
    <source>
        <dbReference type="ARBA" id="ARBA00023002"/>
    </source>
</evidence>
<dbReference type="Proteomes" id="UP000235786">
    <property type="component" value="Unassembled WGS sequence"/>
</dbReference>
<evidence type="ECO:0000256" key="2">
    <source>
        <dbReference type="ARBA" id="ARBA00022833"/>
    </source>
</evidence>
<keyword evidence="1" id="KW-0479">Metal-binding</keyword>
<dbReference type="InterPro" id="IPR013154">
    <property type="entry name" value="ADH-like_N"/>
</dbReference>
<dbReference type="GO" id="GO:0046872">
    <property type="term" value="F:metal ion binding"/>
    <property type="evidence" value="ECO:0007669"/>
    <property type="project" value="UniProtKB-KW"/>
</dbReference>
<reference evidence="5 6" key="1">
    <citation type="submission" date="2016-04" db="EMBL/GenBank/DDBJ databases">
        <title>A degradative enzymes factory behind the ericoid mycorrhizal symbiosis.</title>
        <authorList>
            <consortium name="DOE Joint Genome Institute"/>
            <person name="Martino E."/>
            <person name="Morin E."/>
            <person name="Grelet G."/>
            <person name="Kuo A."/>
            <person name="Kohler A."/>
            <person name="Daghino S."/>
            <person name="Barry K."/>
            <person name="Choi C."/>
            <person name="Cichocki N."/>
            <person name="Clum A."/>
            <person name="Copeland A."/>
            <person name="Hainaut M."/>
            <person name="Haridas S."/>
            <person name="Labutti K."/>
            <person name="Lindquist E."/>
            <person name="Lipzen A."/>
            <person name="Khouja H.-R."/>
            <person name="Murat C."/>
            <person name="Ohm R."/>
            <person name="Olson A."/>
            <person name="Spatafora J."/>
            <person name="Veneault-Fourrey C."/>
            <person name="Henrissat B."/>
            <person name="Grigoriev I."/>
            <person name="Martin F."/>
            <person name="Perotto S."/>
        </authorList>
    </citation>
    <scope>NUCLEOTIDE SEQUENCE [LARGE SCALE GENOMIC DNA]</scope>
    <source>
        <strain evidence="5 6">F</strain>
    </source>
</reference>
<keyword evidence="2" id="KW-0862">Zinc</keyword>
<dbReference type="InterPro" id="IPR047109">
    <property type="entry name" value="CAD-like"/>
</dbReference>
<accession>A0A2J6QRH1</accession>
<dbReference type="EMBL" id="KZ613982">
    <property type="protein sequence ID" value="PMD28858.1"/>
    <property type="molecule type" value="Genomic_DNA"/>
</dbReference>
<dbReference type="SUPFAM" id="SSF50129">
    <property type="entry name" value="GroES-like"/>
    <property type="match status" value="1"/>
</dbReference>
<dbReference type="PANTHER" id="PTHR42683">
    <property type="entry name" value="ALDEHYDE REDUCTASE"/>
    <property type="match status" value="1"/>
</dbReference>
<organism evidence="5 6">
    <name type="scientific">Hyaloscypha variabilis (strain UAMH 11265 / GT02V1 / F)</name>
    <name type="common">Meliniomyces variabilis</name>
    <dbReference type="NCBI Taxonomy" id="1149755"/>
    <lineage>
        <taxon>Eukaryota</taxon>
        <taxon>Fungi</taxon>
        <taxon>Dikarya</taxon>
        <taxon>Ascomycota</taxon>
        <taxon>Pezizomycotina</taxon>
        <taxon>Leotiomycetes</taxon>
        <taxon>Helotiales</taxon>
        <taxon>Hyaloscyphaceae</taxon>
        <taxon>Hyaloscypha</taxon>
        <taxon>Hyaloscypha variabilis</taxon>
    </lineage>
</organism>
<keyword evidence="6" id="KW-1185">Reference proteome</keyword>
<sequence length="295" mass="31918">MVSQKLTYLAGGLDGQTHVKKSVRQISVVEVLVKVTHSGLCGTDTHNVTLGCRLRHEEVGVIESVGHELTAVRIIQRVAWGYRQYYPDSRGQKNGELEQGGAFGDYVIKHQDFAYLIPEEVESKYAGPLNCAGTTVYEGLHAAGPKSSERVGIVGLGGLGHLAVMYARAMGCDVLFFSNSEAKKADAIALGSNELNLLSPTSTKAIKVKAGINLLLLCRGALPSFELLMPSLGRRAAVVPLIIQEQSLVIVYMPFLLSGNRIIASTEASRENHINEFPMNSEGLAKDFRAFFSGK</sequence>
<proteinExistence type="predicted"/>
<gene>
    <name evidence="5" type="ORF">L207DRAFT_618483</name>
</gene>
<dbReference type="InterPro" id="IPR029752">
    <property type="entry name" value="D-isomer_DH_CS1"/>
</dbReference>
<keyword evidence="3" id="KW-0560">Oxidoreductase</keyword>
<dbReference type="GO" id="GO:0016616">
    <property type="term" value="F:oxidoreductase activity, acting on the CH-OH group of donors, NAD or NADP as acceptor"/>
    <property type="evidence" value="ECO:0007669"/>
    <property type="project" value="InterPro"/>
</dbReference>
<dbReference type="InterPro" id="IPR036291">
    <property type="entry name" value="NAD(P)-bd_dom_sf"/>
</dbReference>
<evidence type="ECO:0000256" key="1">
    <source>
        <dbReference type="ARBA" id="ARBA00022723"/>
    </source>
</evidence>
<feature type="domain" description="Alcohol dehydrogenase-like N-terminal" evidence="4">
    <location>
        <begin position="30"/>
        <end position="118"/>
    </location>
</feature>